<dbReference type="EMBL" id="CP022954">
    <property type="protein sequence ID" value="QGV18636.1"/>
    <property type="molecule type" value="Genomic_DNA"/>
</dbReference>
<sequence>MNIDSVFGTIGEGDRIHSFDKSHYYLGTVSSVANTGAKVQIENLSILQGRILNNESIYPNSVNYLILIDGERGLFLGRVNHTGIKDSESIHVLMKSGKLDQIYPEEDFDVVAFSNASSLIFSPAGFNTVGVHDKVYVATVPVITAYLNSLELLDEASGESPLKPFASLSNNPDASFELKPATLFSRHLMVIGATGSGKSTSALAILNRLHDSKIKFMMIDPTGEYRESFSEEEVHKLTLGVDTRIAPGSLTINQWIGLLEASSGIQAPALMNAIQALRFQKKQGLTGPYVKNLVTHDSIVTNIATLRAEDTAFDLSLLGEQLLQEAVQADSKGKMKPDDFKLNAIRLLTDRLNQKMETSDLRRFFSESPEYSLIEQLDHFLSGPKSIYIDASELGATDDTGGMIVDLISRYVNTHQTETRDAFVMFIDEVHRYTTKQDTEQDSYYQGLNTLAREGRKQGIYLLLTTQSPNDVSKLVLSQMGSLLIHRLTQADELYAVKNFLDDRTKSRVPYLGKGEAVLSSVNLLQNVELTIEESTRVHHNSSPSLQRHFNTSEQE</sequence>
<dbReference type="SUPFAM" id="SSF52540">
    <property type="entry name" value="P-loop containing nucleoside triphosphate hydrolases"/>
    <property type="match status" value="1"/>
</dbReference>
<dbReference type="InterPro" id="IPR002789">
    <property type="entry name" value="HerA_central"/>
</dbReference>
<dbReference type="Gene3D" id="3.40.50.300">
    <property type="entry name" value="P-loop containing nucleotide triphosphate hydrolases"/>
    <property type="match status" value="2"/>
</dbReference>
<feature type="domain" description="AAA+ ATPase" evidence="2">
    <location>
        <begin position="184"/>
        <end position="498"/>
    </location>
</feature>
<dbReference type="SMART" id="SM00382">
    <property type="entry name" value="AAA"/>
    <property type="match status" value="1"/>
</dbReference>
<reference evidence="3 4" key="1">
    <citation type="submission" date="2017-08" db="EMBL/GenBank/DDBJ databases">
        <title>Genome sequence, comparative genomics and functional analysis of the highly adhesive Lactobacillus paracasei Kobulty strain.</title>
        <authorList>
            <person name="Koryszewska-Baginska A."/>
            <person name="Grynberg M."/>
            <person name="Aleksandrzak-Piekarczyk T."/>
        </authorList>
    </citation>
    <scope>NUCLEOTIDE SEQUENCE [LARGE SCALE GENOMIC DNA]</scope>
    <source>
        <strain evidence="3 4">IBB3423</strain>
    </source>
</reference>
<evidence type="ECO:0000313" key="3">
    <source>
        <dbReference type="EMBL" id="QGV18636.1"/>
    </source>
</evidence>
<gene>
    <name evidence="3" type="ORF">LCAKO_2128</name>
</gene>
<dbReference type="Proteomes" id="UP000423274">
    <property type="component" value="Chromosome"/>
</dbReference>
<evidence type="ECO:0000259" key="2">
    <source>
        <dbReference type="SMART" id="SM00382"/>
    </source>
</evidence>
<dbReference type="RefSeq" id="WP_156656951.1">
    <property type="nucleotide sequence ID" value="NZ_CP022954.1"/>
</dbReference>
<evidence type="ECO:0000313" key="4">
    <source>
        <dbReference type="Proteomes" id="UP000423274"/>
    </source>
</evidence>
<keyword evidence="3" id="KW-0067">ATP-binding</keyword>
<dbReference type="AlphaFoldDB" id="A0AAP9HHR1"/>
<evidence type="ECO:0000256" key="1">
    <source>
        <dbReference type="SAM" id="MobiDB-lite"/>
    </source>
</evidence>
<dbReference type="GO" id="GO:0004386">
    <property type="term" value="F:helicase activity"/>
    <property type="evidence" value="ECO:0007669"/>
    <property type="project" value="UniProtKB-KW"/>
</dbReference>
<feature type="compositionally biased region" description="Polar residues" evidence="1">
    <location>
        <begin position="541"/>
        <end position="556"/>
    </location>
</feature>
<feature type="region of interest" description="Disordered" evidence="1">
    <location>
        <begin position="535"/>
        <end position="556"/>
    </location>
</feature>
<dbReference type="InterPro" id="IPR027417">
    <property type="entry name" value="P-loop_NTPase"/>
</dbReference>
<dbReference type="PANTHER" id="PTHR42957">
    <property type="entry name" value="HELICASE MJ1565-RELATED"/>
    <property type="match status" value="1"/>
</dbReference>
<keyword evidence="3" id="KW-0547">Nucleotide-binding</keyword>
<dbReference type="InterPro" id="IPR008571">
    <property type="entry name" value="HerA-like"/>
</dbReference>
<keyword evidence="3" id="KW-0378">Hydrolase</keyword>
<accession>A0AAP9HHR1</accession>
<protein>
    <submittedName>
        <fullName evidence="3">Bipolar DNA helicase HerA</fullName>
    </submittedName>
</protein>
<dbReference type="InterPro" id="IPR003593">
    <property type="entry name" value="AAA+_ATPase"/>
</dbReference>
<dbReference type="PANTHER" id="PTHR42957:SF2">
    <property type="entry name" value="HELICASE HERA CENTRAL DOMAIN-CONTAINING PROTEIN"/>
    <property type="match status" value="1"/>
</dbReference>
<name>A0AAP9HHR1_LACPA</name>
<proteinExistence type="predicted"/>
<keyword evidence="3" id="KW-0347">Helicase</keyword>
<organism evidence="3 4">
    <name type="scientific">Lacticaseibacillus paracasei subsp. paracasei</name>
    <dbReference type="NCBI Taxonomy" id="47714"/>
    <lineage>
        <taxon>Bacteria</taxon>
        <taxon>Bacillati</taxon>
        <taxon>Bacillota</taxon>
        <taxon>Bacilli</taxon>
        <taxon>Lactobacillales</taxon>
        <taxon>Lactobacillaceae</taxon>
        <taxon>Lacticaseibacillus</taxon>
    </lineage>
</organism>
<dbReference type="Pfam" id="PF01935">
    <property type="entry name" value="DUF87"/>
    <property type="match status" value="1"/>
</dbReference>